<feature type="region of interest" description="Disordered" evidence="2">
    <location>
        <begin position="428"/>
        <end position="467"/>
    </location>
</feature>
<dbReference type="SUPFAM" id="SSF53300">
    <property type="entry name" value="vWA-like"/>
    <property type="match status" value="1"/>
</dbReference>
<sequence length="501" mass="53419">MSDLAAFTLLRPLWLLALPLLVLLWLLLRRSARIERQDFVQIAPHLREALTIGRVQAGRISASDILLCATAFMVIVAAGPAWRPAPSPFVTETAPVVIALDLSPSMAQGDVPPSRLERARQKIRDLIAARAGGRVGLIAYAGTAHLVMPLTDDPTVLQPFLEGLDPGIMPRAGRKASEALKLAETLLAQEPTPGSVLFVTDGVDPSDIAAFPNEGSGRVALIVAPDGGGAEVDDWMRGASVEVVRSTVDNSDVRAVNRALATSLARAGTGTGQLQDDGWIFAIPAALLVLFWFRRGTTLHRAALAAVLLLPQTGRAGTIADLFWTSDQQGARAYATHDYAKSAQIFTDPMWHAAALIRSGKYQEAADLLAPIQTAGAQFNRGVALVRGRDYQGGKAAFEAALKIDPRNNAAKDNLALTERIIAYLTEAREGSDPEANNEDNAPDSTVNDLPAGEGKEMTITADSQLSEDAAAQWMRQVQTKPADFLKSRFSIESASSGGSP</sequence>
<keyword evidence="1" id="KW-0802">TPR repeat</keyword>
<dbReference type="Gene3D" id="1.25.40.10">
    <property type="entry name" value="Tetratricopeptide repeat domain"/>
    <property type="match status" value="1"/>
</dbReference>
<dbReference type="Proteomes" id="UP000248975">
    <property type="component" value="Unassembled WGS sequence"/>
</dbReference>
<proteinExistence type="predicted"/>
<dbReference type="PANTHER" id="PTHR22550">
    <property type="entry name" value="SPORE GERMINATION PROTEIN"/>
    <property type="match status" value="1"/>
</dbReference>
<comment type="caution">
    <text evidence="5">The sequence shown here is derived from an EMBL/GenBank/DDBJ whole genome shotgun (WGS) entry which is preliminary data.</text>
</comment>
<gene>
    <name evidence="5" type="ORF">DI533_06995</name>
</gene>
<dbReference type="InterPro" id="IPR011990">
    <property type="entry name" value="TPR-like_helical_dom_sf"/>
</dbReference>
<evidence type="ECO:0000259" key="4">
    <source>
        <dbReference type="SMART" id="SM00327"/>
    </source>
</evidence>
<keyword evidence="3" id="KW-0472">Membrane</keyword>
<organism evidence="5 6">
    <name type="scientific">Cereibacter sphaeroides</name>
    <name type="common">Rhodobacter sphaeroides</name>
    <dbReference type="NCBI Taxonomy" id="1063"/>
    <lineage>
        <taxon>Bacteria</taxon>
        <taxon>Pseudomonadati</taxon>
        <taxon>Pseudomonadota</taxon>
        <taxon>Alphaproteobacteria</taxon>
        <taxon>Rhodobacterales</taxon>
        <taxon>Paracoccaceae</taxon>
        <taxon>Cereibacter</taxon>
    </lineage>
</organism>
<dbReference type="SMART" id="SM00327">
    <property type="entry name" value="VWA"/>
    <property type="match status" value="1"/>
</dbReference>
<dbReference type="PROSITE" id="PS50005">
    <property type="entry name" value="TPR"/>
    <property type="match status" value="1"/>
</dbReference>
<dbReference type="PANTHER" id="PTHR22550:SF14">
    <property type="entry name" value="VWFA DOMAIN-CONTAINING PROTEIN"/>
    <property type="match status" value="1"/>
</dbReference>
<dbReference type="InterPro" id="IPR036465">
    <property type="entry name" value="vWFA_dom_sf"/>
</dbReference>
<feature type="repeat" description="TPR" evidence="1">
    <location>
        <begin position="375"/>
        <end position="408"/>
    </location>
</feature>
<dbReference type="AlphaFoldDB" id="A0A2W5SEP2"/>
<dbReference type="Pfam" id="PF13519">
    <property type="entry name" value="VWA_2"/>
    <property type="match status" value="1"/>
</dbReference>
<evidence type="ECO:0000313" key="5">
    <source>
        <dbReference type="EMBL" id="PZR00317.1"/>
    </source>
</evidence>
<dbReference type="Gene3D" id="3.40.50.410">
    <property type="entry name" value="von Willebrand factor, type A domain"/>
    <property type="match status" value="1"/>
</dbReference>
<dbReference type="EMBL" id="QFQS01000001">
    <property type="protein sequence ID" value="PZR00317.1"/>
    <property type="molecule type" value="Genomic_DNA"/>
</dbReference>
<keyword evidence="3" id="KW-1133">Transmembrane helix</keyword>
<feature type="transmembrane region" description="Helical" evidence="3">
    <location>
        <begin position="12"/>
        <end position="28"/>
    </location>
</feature>
<feature type="transmembrane region" description="Helical" evidence="3">
    <location>
        <begin position="64"/>
        <end position="82"/>
    </location>
</feature>
<evidence type="ECO:0000256" key="3">
    <source>
        <dbReference type="SAM" id="Phobius"/>
    </source>
</evidence>
<dbReference type="InterPro" id="IPR050768">
    <property type="entry name" value="UPF0353/GerABKA_families"/>
</dbReference>
<dbReference type="InterPro" id="IPR019734">
    <property type="entry name" value="TPR_rpt"/>
</dbReference>
<reference evidence="5 6" key="1">
    <citation type="submission" date="2017-08" db="EMBL/GenBank/DDBJ databases">
        <title>Infants hospitalized years apart are colonized by the same room-sourced microbial strains.</title>
        <authorList>
            <person name="Brooks B."/>
            <person name="Olm M.R."/>
            <person name="Firek B.A."/>
            <person name="Baker R."/>
            <person name="Thomas B.C."/>
            <person name="Morowitz M.J."/>
            <person name="Banfield J.F."/>
        </authorList>
    </citation>
    <scope>NUCLEOTIDE SEQUENCE [LARGE SCALE GENOMIC DNA]</scope>
    <source>
        <strain evidence="5">S2_003_000_R2_11</strain>
    </source>
</reference>
<protein>
    <submittedName>
        <fullName evidence="5">VWA domain-containing protein</fullName>
    </submittedName>
</protein>
<keyword evidence="3" id="KW-0812">Transmembrane</keyword>
<feature type="domain" description="VWFA" evidence="4">
    <location>
        <begin position="93"/>
        <end position="265"/>
    </location>
</feature>
<accession>A0A2W5SEP2</accession>
<evidence type="ECO:0000256" key="1">
    <source>
        <dbReference type="PROSITE-ProRule" id="PRU00339"/>
    </source>
</evidence>
<evidence type="ECO:0000313" key="6">
    <source>
        <dbReference type="Proteomes" id="UP000248975"/>
    </source>
</evidence>
<dbReference type="SUPFAM" id="SSF48452">
    <property type="entry name" value="TPR-like"/>
    <property type="match status" value="1"/>
</dbReference>
<dbReference type="InterPro" id="IPR002035">
    <property type="entry name" value="VWF_A"/>
</dbReference>
<evidence type="ECO:0000256" key="2">
    <source>
        <dbReference type="SAM" id="MobiDB-lite"/>
    </source>
</evidence>
<name>A0A2W5SEP2_CERSP</name>